<evidence type="ECO:0000256" key="5">
    <source>
        <dbReference type="ARBA" id="ARBA00022691"/>
    </source>
</evidence>
<dbReference type="PROSITE" id="PS00092">
    <property type="entry name" value="N6_MTASE"/>
    <property type="match status" value="1"/>
</dbReference>
<sequence length="283" mass="33013">MKPMIKYRGGKSKEIPQLIQHVPDFGGRYIEPFFGGGAMFFYLEPADAIINDINARLMGFYTGVKDNYPELKEELAQIEKVYTANRAAFDTLKKLHPDDRVADANEKLYYDLRDMYNGLAASKFSDAALYYFINKTAYSGMIRFNAKGEFNVPYGRYKNFNTALITEQHHQLLSRTEIHNEDYRNIFNLAEPDDFIFLDPPYDCIFSDYGNKEYVEGFNEDNHRQLAEDFYNLNCRAMMVIGGTPFIRDLYHNNIVAEYQKNYSVNIRNRFQAEAKHIIVTNF</sequence>
<dbReference type="PANTHER" id="PTHR30481">
    <property type="entry name" value="DNA ADENINE METHYLASE"/>
    <property type="match status" value="1"/>
</dbReference>
<dbReference type="InterPro" id="IPR023095">
    <property type="entry name" value="Ade_MeTrfase_dom_2"/>
</dbReference>
<name>A0ABV1FXM4_9BACT</name>
<evidence type="ECO:0000256" key="1">
    <source>
        <dbReference type="ARBA" id="ARBA00006594"/>
    </source>
</evidence>
<dbReference type="Pfam" id="PF02086">
    <property type="entry name" value="MethyltransfD12"/>
    <property type="match status" value="1"/>
</dbReference>
<evidence type="ECO:0000313" key="8">
    <source>
        <dbReference type="EMBL" id="MEQ2507895.1"/>
    </source>
</evidence>
<dbReference type="GO" id="GO:0032259">
    <property type="term" value="P:methylation"/>
    <property type="evidence" value="ECO:0007669"/>
    <property type="project" value="UniProtKB-KW"/>
</dbReference>
<dbReference type="NCBIfam" id="TIGR00571">
    <property type="entry name" value="dam"/>
    <property type="match status" value="1"/>
</dbReference>
<protein>
    <recommendedName>
        <fullName evidence="2 7">Site-specific DNA-methyltransferase (adenine-specific)</fullName>
        <ecNumber evidence="2 7">2.1.1.72</ecNumber>
    </recommendedName>
</protein>
<dbReference type="PIRSF" id="PIRSF000398">
    <property type="entry name" value="M_m6A_EcoRV"/>
    <property type="match status" value="1"/>
</dbReference>
<proteinExistence type="inferred from homology"/>
<keyword evidence="9" id="KW-1185">Reference proteome</keyword>
<reference evidence="8 9" key="1">
    <citation type="submission" date="2024-04" db="EMBL/GenBank/DDBJ databases">
        <title>Human intestinal bacterial collection.</title>
        <authorList>
            <person name="Pauvert C."/>
            <person name="Hitch T.C.A."/>
            <person name="Clavel T."/>
        </authorList>
    </citation>
    <scope>NUCLEOTIDE SEQUENCE [LARGE SCALE GENOMIC DNA]</scope>
    <source>
        <strain evidence="8 9">CLA-AA-H174</strain>
    </source>
</reference>
<dbReference type="Gene3D" id="3.40.50.150">
    <property type="entry name" value="Vaccinia Virus protein VP39"/>
    <property type="match status" value="1"/>
</dbReference>
<dbReference type="InterPro" id="IPR012263">
    <property type="entry name" value="M_m6A_EcoRV"/>
</dbReference>
<dbReference type="PRINTS" id="PR00505">
    <property type="entry name" value="D12N6MTFRASE"/>
</dbReference>
<evidence type="ECO:0000256" key="3">
    <source>
        <dbReference type="ARBA" id="ARBA00022603"/>
    </source>
</evidence>
<evidence type="ECO:0000256" key="2">
    <source>
        <dbReference type="ARBA" id="ARBA00011900"/>
    </source>
</evidence>
<dbReference type="InterPro" id="IPR029063">
    <property type="entry name" value="SAM-dependent_MTases_sf"/>
</dbReference>
<comment type="catalytic activity">
    <reaction evidence="6 7">
        <text>a 2'-deoxyadenosine in DNA + S-adenosyl-L-methionine = an N(6)-methyl-2'-deoxyadenosine in DNA + S-adenosyl-L-homocysteine + H(+)</text>
        <dbReference type="Rhea" id="RHEA:15197"/>
        <dbReference type="Rhea" id="RHEA-COMP:12418"/>
        <dbReference type="Rhea" id="RHEA-COMP:12419"/>
        <dbReference type="ChEBI" id="CHEBI:15378"/>
        <dbReference type="ChEBI" id="CHEBI:57856"/>
        <dbReference type="ChEBI" id="CHEBI:59789"/>
        <dbReference type="ChEBI" id="CHEBI:90615"/>
        <dbReference type="ChEBI" id="CHEBI:90616"/>
        <dbReference type="EC" id="2.1.1.72"/>
    </reaction>
</comment>
<comment type="similarity">
    <text evidence="1 7">Belongs to the N(4)/N(6)-methyltransferase family.</text>
</comment>
<evidence type="ECO:0000256" key="7">
    <source>
        <dbReference type="RuleBase" id="RU361257"/>
    </source>
</evidence>
<evidence type="ECO:0000256" key="6">
    <source>
        <dbReference type="ARBA" id="ARBA00047942"/>
    </source>
</evidence>
<dbReference type="RefSeq" id="WP_349225950.1">
    <property type="nucleotide sequence ID" value="NZ_JBBNFG020000019.1"/>
</dbReference>
<evidence type="ECO:0000256" key="4">
    <source>
        <dbReference type="ARBA" id="ARBA00022679"/>
    </source>
</evidence>
<gene>
    <name evidence="8" type="ORF">AAAT87_06305</name>
</gene>
<dbReference type="InterPro" id="IPR012327">
    <property type="entry name" value="MeTrfase_D12"/>
</dbReference>
<keyword evidence="3 7" id="KW-0489">Methyltransferase</keyword>
<dbReference type="Gene3D" id="1.10.1020.10">
    <property type="entry name" value="Adenine-specific Methyltransferase, Domain 2"/>
    <property type="match status" value="1"/>
</dbReference>
<dbReference type="InterPro" id="IPR002052">
    <property type="entry name" value="DNA_methylase_N6_adenine_CS"/>
</dbReference>
<dbReference type="GO" id="GO:0008168">
    <property type="term" value="F:methyltransferase activity"/>
    <property type="evidence" value="ECO:0007669"/>
    <property type="project" value="UniProtKB-KW"/>
</dbReference>
<organism evidence="8 9">
    <name type="scientific">Segatella sinensis</name>
    <dbReference type="NCBI Taxonomy" id="3085167"/>
    <lineage>
        <taxon>Bacteria</taxon>
        <taxon>Pseudomonadati</taxon>
        <taxon>Bacteroidota</taxon>
        <taxon>Bacteroidia</taxon>
        <taxon>Bacteroidales</taxon>
        <taxon>Prevotellaceae</taxon>
        <taxon>Segatella</taxon>
    </lineage>
</organism>
<dbReference type="Proteomes" id="UP001465717">
    <property type="component" value="Unassembled WGS sequence"/>
</dbReference>
<comment type="caution">
    <text evidence="8">The sequence shown here is derived from an EMBL/GenBank/DDBJ whole genome shotgun (WGS) entry which is preliminary data.</text>
</comment>
<evidence type="ECO:0000313" key="9">
    <source>
        <dbReference type="Proteomes" id="UP001465717"/>
    </source>
</evidence>
<dbReference type="PANTHER" id="PTHR30481:SF3">
    <property type="entry name" value="DNA ADENINE METHYLASE"/>
    <property type="match status" value="1"/>
</dbReference>
<dbReference type="EC" id="2.1.1.72" evidence="2 7"/>
<keyword evidence="4 7" id="KW-0808">Transferase</keyword>
<dbReference type="EMBL" id="JBBNGE010000016">
    <property type="protein sequence ID" value="MEQ2507895.1"/>
    <property type="molecule type" value="Genomic_DNA"/>
</dbReference>
<dbReference type="SUPFAM" id="SSF53335">
    <property type="entry name" value="S-adenosyl-L-methionine-dependent methyltransferases"/>
    <property type="match status" value="1"/>
</dbReference>
<accession>A0ABV1FXM4</accession>
<keyword evidence="5 7" id="KW-0949">S-adenosyl-L-methionine</keyword>